<dbReference type="GO" id="GO:0051724">
    <property type="term" value="F:NAD transmembrane transporter activity"/>
    <property type="evidence" value="ECO:0007669"/>
    <property type="project" value="TreeGrafter"/>
</dbReference>
<feature type="region of interest" description="Disordered" evidence="14">
    <location>
        <begin position="940"/>
        <end position="970"/>
    </location>
</feature>
<dbReference type="PROSITE" id="PS50920">
    <property type="entry name" value="SOLCAR"/>
    <property type="match status" value="3"/>
</dbReference>
<dbReference type="InterPro" id="IPR001680">
    <property type="entry name" value="WD40_rpt"/>
</dbReference>
<dbReference type="Gene3D" id="1.50.40.10">
    <property type="entry name" value="Mitochondrial carrier domain"/>
    <property type="match status" value="1"/>
</dbReference>
<feature type="compositionally biased region" description="Basic and acidic residues" evidence="14">
    <location>
        <begin position="424"/>
        <end position="437"/>
    </location>
</feature>
<dbReference type="InterPro" id="IPR023395">
    <property type="entry name" value="MCP_dom_sf"/>
</dbReference>
<evidence type="ECO:0000256" key="4">
    <source>
        <dbReference type="ARBA" id="ARBA00022574"/>
    </source>
</evidence>
<comment type="caution">
    <text evidence="17">The sequence shown here is derived from an EMBL/GenBank/DDBJ whole genome shotgun (WGS) entry which is preliminary data.</text>
</comment>
<feature type="transmembrane region" description="Helical" evidence="15">
    <location>
        <begin position="200"/>
        <end position="221"/>
    </location>
</feature>
<feature type="transmembrane region" description="Helical" evidence="15">
    <location>
        <begin position="85"/>
        <end position="109"/>
    </location>
</feature>
<dbReference type="GO" id="GO:0005347">
    <property type="term" value="F:ATP transmembrane transporter activity"/>
    <property type="evidence" value="ECO:0007669"/>
    <property type="project" value="TreeGrafter"/>
</dbReference>
<name>A0A5N6KSI2_9ROSI</name>
<feature type="domain" description="Bromo" evidence="16">
    <location>
        <begin position="661"/>
        <end position="731"/>
    </location>
</feature>
<feature type="compositionally biased region" description="Polar residues" evidence="14">
    <location>
        <begin position="406"/>
        <end position="423"/>
    </location>
</feature>
<dbReference type="OrthoDB" id="566549at2759"/>
<feature type="transmembrane region" description="Helical" evidence="15">
    <location>
        <begin position="137"/>
        <end position="157"/>
    </location>
</feature>
<feature type="repeat" description="Solcar" evidence="13">
    <location>
        <begin position="238"/>
        <end position="320"/>
    </location>
</feature>
<feature type="region of interest" description="Disordered" evidence="14">
    <location>
        <begin position="803"/>
        <end position="839"/>
    </location>
</feature>
<dbReference type="InterPro" id="IPR018359">
    <property type="entry name" value="Bromodomain_CS"/>
</dbReference>
<evidence type="ECO:0000256" key="2">
    <source>
        <dbReference type="ARBA" id="ARBA00006375"/>
    </source>
</evidence>
<evidence type="ECO:0000256" key="5">
    <source>
        <dbReference type="ARBA" id="ARBA00022692"/>
    </source>
</evidence>
<keyword evidence="8 11" id="KW-0103">Bromodomain</keyword>
<evidence type="ECO:0000256" key="9">
    <source>
        <dbReference type="ARBA" id="ARBA00023136"/>
    </source>
</evidence>
<dbReference type="PANTHER" id="PTHR45939">
    <property type="entry name" value="PEROXISOMAL MEMBRANE PROTEIN PMP34-RELATED"/>
    <property type="match status" value="1"/>
</dbReference>
<proteinExistence type="inferred from homology"/>
<keyword evidence="10" id="KW-0576">Peroxisome</keyword>
<feature type="repeat" description="WD" evidence="12">
    <location>
        <begin position="1314"/>
        <end position="1348"/>
    </location>
</feature>
<keyword evidence="3" id="KW-0813">Transport</keyword>
<dbReference type="Pfam" id="PF00153">
    <property type="entry name" value="Mito_carr"/>
    <property type="match status" value="3"/>
</dbReference>
<feature type="compositionally biased region" description="Basic and acidic residues" evidence="14">
    <location>
        <begin position="577"/>
        <end position="589"/>
    </location>
</feature>
<protein>
    <recommendedName>
        <fullName evidence="16">Bromo domain-containing protein</fullName>
    </recommendedName>
</protein>
<keyword evidence="4 12" id="KW-0853">WD repeat</keyword>
<dbReference type="GO" id="GO:0015228">
    <property type="term" value="F:coenzyme A transmembrane transporter activity"/>
    <property type="evidence" value="ECO:0007669"/>
    <property type="project" value="TreeGrafter"/>
</dbReference>
<evidence type="ECO:0000256" key="7">
    <source>
        <dbReference type="ARBA" id="ARBA00022989"/>
    </source>
</evidence>
<dbReference type="Pfam" id="PF00400">
    <property type="entry name" value="WD40"/>
    <property type="match status" value="2"/>
</dbReference>
<dbReference type="FunFam" id="1.50.40.10:FF:000152">
    <property type="entry name" value="Mitochondrial carrier domain-containing protein"/>
    <property type="match status" value="1"/>
</dbReference>
<evidence type="ECO:0000256" key="11">
    <source>
        <dbReference type="PROSITE-ProRule" id="PRU00035"/>
    </source>
</evidence>
<evidence type="ECO:0000256" key="13">
    <source>
        <dbReference type="PROSITE-ProRule" id="PRU00282"/>
    </source>
</evidence>
<dbReference type="InterPro" id="IPR052217">
    <property type="entry name" value="Mito/Peroxisomal_Carrier"/>
</dbReference>
<feature type="compositionally biased region" description="Basic residues" evidence="14">
    <location>
        <begin position="394"/>
        <end position="403"/>
    </location>
</feature>
<keyword evidence="5 13" id="KW-0812">Transmembrane</keyword>
<dbReference type="SUPFAM" id="SSF50978">
    <property type="entry name" value="WD40 repeat-like"/>
    <property type="match status" value="1"/>
</dbReference>
<evidence type="ECO:0000256" key="8">
    <source>
        <dbReference type="ARBA" id="ARBA00023117"/>
    </source>
</evidence>
<comment type="subcellular location">
    <subcellularLocation>
        <location evidence="1">Peroxisome membrane</location>
        <topology evidence="1">Multi-pass membrane protein</topology>
    </subcellularLocation>
</comment>
<dbReference type="SMART" id="SM00320">
    <property type="entry name" value="WD40"/>
    <property type="match status" value="6"/>
</dbReference>
<evidence type="ECO:0000256" key="1">
    <source>
        <dbReference type="ARBA" id="ARBA00004585"/>
    </source>
</evidence>
<dbReference type="InterPro" id="IPR036322">
    <property type="entry name" value="WD40_repeat_dom_sf"/>
</dbReference>
<dbReference type="GO" id="GO:0080122">
    <property type="term" value="F:AMP transmembrane transporter activity"/>
    <property type="evidence" value="ECO:0007669"/>
    <property type="project" value="TreeGrafter"/>
</dbReference>
<accession>A0A5N6KSI2</accession>
<keyword evidence="7 15" id="KW-1133">Transmembrane helix</keyword>
<dbReference type="PROSITE" id="PS00633">
    <property type="entry name" value="BROMODOMAIN_1"/>
    <property type="match status" value="1"/>
</dbReference>
<evidence type="ECO:0000256" key="15">
    <source>
        <dbReference type="SAM" id="Phobius"/>
    </source>
</evidence>
<keyword evidence="9 13" id="KW-0472">Membrane</keyword>
<dbReference type="GO" id="GO:0015217">
    <property type="term" value="F:ADP transmembrane transporter activity"/>
    <property type="evidence" value="ECO:0007669"/>
    <property type="project" value="TreeGrafter"/>
</dbReference>
<dbReference type="InterPro" id="IPR015943">
    <property type="entry name" value="WD40/YVTN_repeat-like_dom_sf"/>
</dbReference>
<dbReference type="PROSITE" id="PS50082">
    <property type="entry name" value="WD_REPEATS_2"/>
    <property type="match status" value="1"/>
</dbReference>
<dbReference type="SUPFAM" id="SSF103506">
    <property type="entry name" value="Mitochondrial carrier"/>
    <property type="match status" value="1"/>
</dbReference>
<keyword evidence="6" id="KW-0677">Repeat</keyword>
<dbReference type="EMBL" id="VIBQ01000012">
    <property type="protein sequence ID" value="KAB8342810.1"/>
    <property type="molecule type" value="Genomic_DNA"/>
</dbReference>
<dbReference type="InterPro" id="IPR019775">
    <property type="entry name" value="WD40_repeat_CS"/>
</dbReference>
<dbReference type="PROSITE" id="PS00678">
    <property type="entry name" value="WD_REPEATS_1"/>
    <property type="match status" value="1"/>
</dbReference>
<dbReference type="PANTHER" id="PTHR45939:SF5">
    <property type="entry name" value="PEROXISOMAL MEMBRANE PROTEIN PMP34"/>
    <property type="match status" value="1"/>
</dbReference>
<dbReference type="PROSITE" id="PS50014">
    <property type="entry name" value="BROMODOMAIN_2"/>
    <property type="match status" value="1"/>
</dbReference>
<dbReference type="InterPro" id="IPR001487">
    <property type="entry name" value="Bromodomain"/>
</dbReference>
<dbReference type="Gene3D" id="1.20.920.10">
    <property type="entry name" value="Bromodomain-like"/>
    <property type="match status" value="1"/>
</dbReference>
<dbReference type="SMART" id="SM00297">
    <property type="entry name" value="BROMO"/>
    <property type="match status" value="1"/>
</dbReference>
<dbReference type="Gene3D" id="2.130.10.10">
    <property type="entry name" value="YVTN repeat-like/Quinoprotein amine dehydrogenase"/>
    <property type="match status" value="1"/>
</dbReference>
<evidence type="ECO:0000256" key="12">
    <source>
        <dbReference type="PROSITE-ProRule" id="PRU00221"/>
    </source>
</evidence>
<evidence type="ECO:0000256" key="10">
    <source>
        <dbReference type="ARBA" id="ARBA00023140"/>
    </source>
</evidence>
<dbReference type="InterPro" id="IPR036427">
    <property type="entry name" value="Bromodomain-like_sf"/>
</dbReference>
<keyword evidence="18" id="KW-1185">Reference proteome</keyword>
<feature type="compositionally biased region" description="Polar residues" evidence="14">
    <location>
        <begin position="942"/>
        <end position="970"/>
    </location>
</feature>
<feature type="repeat" description="Solcar" evidence="13">
    <location>
        <begin position="131"/>
        <end position="227"/>
    </location>
</feature>
<feature type="repeat" description="Solcar" evidence="13">
    <location>
        <begin position="31"/>
        <end position="116"/>
    </location>
</feature>
<comment type="similarity">
    <text evidence="2">Belongs to the mitochondrial carrier (TC 2.A.29) family.</text>
</comment>
<evidence type="ECO:0000256" key="3">
    <source>
        <dbReference type="ARBA" id="ARBA00022448"/>
    </source>
</evidence>
<feature type="compositionally biased region" description="Basic and acidic residues" evidence="14">
    <location>
        <begin position="825"/>
        <end position="834"/>
    </location>
</feature>
<dbReference type="GO" id="GO:0005778">
    <property type="term" value="C:peroxisomal membrane"/>
    <property type="evidence" value="ECO:0007669"/>
    <property type="project" value="UniProtKB-SubCell"/>
</dbReference>
<dbReference type="FunFam" id="1.50.40.10:FF:000119">
    <property type="entry name" value="Mitochondrial carrier domain-containing protein"/>
    <property type="match status" value="1"/>
</dbReference>
<feature type="region of interest" description="Disordered" evidence="14">
    <location>
        <begin position="393"/>
        <end position="459"/>
    </location>
</feature>
<dbReference type="Pfam" id="PF00439">
    <property type="entry name" value="Bromodomain"/>
    <property type="match status" value="1"/>
</dbReference>
<dbReference type="GO" id="GO:0015230">
    <property type="term" value="F:FAD transmembrane transporter activity"/>
    <property type="evidence" value="ECO:0007669"/>
    <property type="project" value="TreeGrafter"/>
</dbReference>
<evidence type="ECO:0000313" key="17">
    <source>
        <dbReference type="EMBL" id="KAB8342810.1"/>
    </source>
</evidence>
<organism evidence="17 18">
    <name type="scientific">Carpinus fangiana</name>
    <dbReference type="NCBI Taxonomy" id="176857"/>
    <lineage>
        <taxon>Eukaryota</taxon>
        <taxon>Viridiplantae</taxon>
        <taxon>Streptophyta</taxon>
        <taxon>Embryophyta</taxon>
        <taxon>Tracheophyta</taxon>
        <taxon>Spermatophyta</taxon>
        <taxon>Magnoliopsida</taxon>
        <taxon>eudicotyledons</taxon>
        <taxon>Gunneridae</taxon>
        <taxon>Pentapetalae</taxon>
        <taxon>rosids</taxon>
        <taxon>fabids</taxon>
        <taxon>Fagales</taxon>
        <taxon>Betulaceae</taxon>
        <taxon>Carpinus</taxon>
    </lineage>
</organism>
<evidence type="ECO:0000256" key="14">
    <source>
        <dbReference type="SAM" id="MobiDB-lite"/>
    </source>
</evidence>
<feature type="region of interest" description="Disordered" evidence="14">
    <location>
        <begin position="542"/>
        <end position="647"/>
    </location>
</feature>
<dbReference type="Proteomes" id="UP000327013">
    <property type="component" value="Unassembled WGS sequence"/>
</dbReference>
<dbReference type="SUPFAM" id="SSF47370">
    <property type="entry name" value="Bromodomain"/>
    <property type="match status" value="1"/>
</dbReference>
<dbReference type="GO" id="GO:0044610">
    <property type="term" value="F:FMN transmembrane transporter activity"/>
    <property type="evidence" value="ECO:0007669"/>
    <property type="project" value="TreeGrafter"/>
</dbReference>
<evidence type="ECO:0000313" key="18">
    <source>
        <dbReference type="Proteomes" id="UP000327013"/>
    </source>
</evidence>
<dbReference type="InterPro" id="IPR018108">
    <property type="entry name" value="MCP_transmembrane"/>
</dbReference>
<evidence type="ECO:0000259" key="16">
    <source>
        <dbReference type="PROSITE" id="PS50014"/>
    </source>
</evidence>
<evidence type="ECO:0000256" key="6">
    <source>
        <dbReference type="ARBA" id="ARBA00022737"/>
    </source>
</evidence>
<reference evidence="17 18" key="1">
    <citation type="submission" date="2019-06" db="EMBL/GenBank/DDBJ databases">
        <title>A chromosomal-level reference genome of Carpinus fangiana (Coryloideae, Betulaceae).</title>
        <authorList>
            <person name="Yang X."/>
            <person name="Wang Z."/>
            <person name="Zhang L."/>
            <person name="Hao G."/>
            <person name="Liu J."/>
            <person name="Yang Y."/>
        </authorList>
    </citation>
    <scope>NUCLEOTIDE SEQUENCE [LARGE SCALE GENOMIC DNA]</scope>
    <source>
        <strain evidence="17">Cfa_2016G</strain>
        <tissue evidence="17">Leaf</tissue>
    </source>
</reference>
<dbReference type="PRINTS" id="PR00503">
    <property type="entry name" value="BROMODOMAIN"/>
</dbReference>
<sequence>MSDSLKEANQRLATVQESQKVAETNAAAQQSDNVTHALAGAGGGLLSMALTYPLITLSTRAQVESKRASTTVMGAVKQILDREGVAGLFAGIDSALFGITVTNFVYYYWYEWTRSALEQRALTQGRSSRKLTTLESMLAGAIAGSATVLSTNPIWVVNTRMTARKQEANGETLPGGKPKKAPSTLGTALKMIKEEGFTSLFAGVMPALVLVINPILQYTIFEQLKNVVEKRRKLGAYDSFYLGALGKLAATSITYPYLTVKSRAHVAGREGNKENMFQSFSRIRREEGWAGLYGGIGPKITQSVITTAFLFAFKDILYNAMVKARKNVGTANQRRNVVDLTEEDDNEMRERQHINLRSLSHETLQHWQPRKFPANPTLKPPQQRPQGWLVVRSTGHHSHHRPRLISSGSSTPTTSDRALQNANEEPHDVRQKQDLRAGENSPTNGHINTGPPVVSGSGLADWDPRLSILTTSTKGQGPLSAFPAGDSASFVIPGRDSLHPKVSFDETSLAYGPQAPKSIPKKSEIDPRIGIDIQDFRNETEMSLDDREDVQRLENASFSPCKINRTKETRPSTPPNRRRDESSGRDVEQRFSQISTINSDHEQASKRHQTSHKTNNDEHDNSTPIAKSYGPPDKNLRAADRSNSPGLEDLPRLFQLLSEMQNEWSARSFLKPVDKNRFPEYYNVIKQPMDLSTIEQDLDTGKYAQADMFLQKAMLIFHNCRAFNHEQSSYVKTANKLQSFMWGQVRKTPYWSHLIEKDYSSPPADILLSPSPPLPNVRGVGSKRHRDGSVKVSNLKTVTELPASRRNGSRNGHGILSKDCATDPNARERNDGTRRSCTQTEAKALRVKPVLDRAKQSGNPQTILLVSRMFSCIQNEPHSGRIRQGAWQADEEALLIHLKEELKLSWIKIGEYFPHRSSWHTLQHRYSIKLHKRTAEPIANEAKQNAVQGSESSTEVPPSRQIESSPLGLSSIQIPDGTRMEDVQHDQQKFDHLHRTARDNHPAISALAENKSDPSLAEPRALTASSSQTMESVVAVKSIRRSSVKHNNAVRRPQELDIFSATAIVSMKSRISSLRRDPNILRPYIPRLDREFLAQYPMLWNEHAASAWVGTTIHIDFINEELEAIEATTSAIRKLTVTDPSMPLRERVHTLLSGVSEVQALRITAKVLHDGSCFNRSHAAIESFLYDASDYDIEAKPVHMKLKPQQPEHSRLRYLRHRELDGRPIGTSYEEFDSLGPAFYFKECSSDVNVCAWAPNGDTFAIGSAAVSDIDSRDYNKQNNLLIGRMSDKTLFELPYHCTKRRTATQDSLLYQTISALQFSQDGQYLITTGYDKVARVWDVTQTPQVPVLHLAHDNLIDVLAVNSTGMLATGSSPGISSGLCNSGAEIRLFDCKDGVQNEVESIGMKLFASRRSNKLDPACLRFGCADNARHLLCGFSSRDKDYGDGEICIWDVESNLNIPLTVIQSRNVYDATWSPHNCGQVAVGSTHPQKNANRATNSVVRIFDISRMSHDMSTAQANAIDLVCPALDMNDVIYCPTDSHLISVGCTDYRAYTWDMRFPNKVLHVFEHEEPVSGKGDDELVDTGVRFLSWGHGGRNLYSGSSDGIVIQWDPYRSAEDAYIRDVAQLDSGIMSGSFSPDFTNLLLGDVSGTASVWSVGFEDRGLDLRQADKFCFREAVETKARLQDGWADTCSAADAAAELIESGQVALRPLGDFPKRQAVQGPAYVLPNAESITGWKVDDPEGRKHFYEHEAPKLRKAAARFQESALQNEDSAPHEVSADATWVNEADFGDSGAWKTRIPAEIRRRSDPELITNSLLDVCCFRCNEKQLMRVDCHGYKESDDVFICARCHHLWQMNILGFTPLMDLQSSLEELRLDRNMEVFRNFNVDESHEGLGNGVDEYYQSLWGYGD</sequence>
<gene>
    <name evidence="17" type="ORF">FH972_022408</name>
</gene>